<keyword evidence="5" id="KW-0539">Nucleus</keyword>
<dbReference type="Proteomes" id="UP000235220">
    <property type="component" value="Chromosome 11"/>
</dbReference>
<dbReference type="InterPro" id="IPR004330">
    <property type="entry name" value="FAR1_DNA_bnd_dom"/>
</dbReference>
<keyword evidence="7" id="KW-1185">Reference proteome</keyword>
<feature type="region of interest" description="Disordered" evidence="6">
    <location>
        <begin position="879"/>
        <end position="917"/>
    </location>
</feature>
<evidence type="ECO:0000313" key="8">
    <source>
        <dbReference type="RefSeq" id="XP_018821988.1"/>
    </source>
</evidence>
<dbReference type="STRING" id="51240.A0A2I4ERH0"/>
<feature type="compositionally biased region" description="Low complexity" evidence="6">
    <location>
        <begin position="65"/>
        <end position="75"/>
    </location>
</feature>
<organism evidence="7 8">
    <name type="scientific">Juglans regia</name>
    <name type="common">English walnut</name>
    <dbReference type="NCBI Taxonomy" id="51240"/>
    <lineage>
        <taxon>Eukaryota</taxon>
        <taxon>Viridiplantae</taxon>
        <taxon>Streptophyta</taxon>
        <taxon>Embryophyta</taxon>
        <taxon>Tracheophyta</taxon>
        <taxon>Spermatophyta</taxon>
        <taxon>Magnoliopsida</taxon>
        <taxon>eudicotyledons</taxon>
        <taxon>Gunneridae</taxon>
        <taxon>Pentapetalae</taxon>
        <taxon>rosids</taxon>
        <taxon>fabids</taxon>
        <taxon>Fagales</taxon>
        <taxon>Juglandaceae</taxon>
        <taxon>Juglans</taxon>
    </lineage>
</organism>
<keyword evidence="4 5" id="KW-0862">Zinc</keyword>
<feature type="compositionally biased region" description="Basic and acidic residues" evidence="6">
    <location>
        <begin position="1"/>
        <end position="11"/>
    </location>
</feature>
<evidence type="ECO:0000256" key="6">
    <source>
        <dbReference type="SAM" id="MobiDB-lite"/>
    </source>
</evidence>
<dbReference type="SMART" id="SM00575">
    <property type="entry name" value="ZnF_PMZ"/>
    <property type="match status" value="1"/>
</dbReference>
<feature type="region of interest" description="Disordered" evidence="6">
    <location>
        <begin position="162"/>
        <end position="215"/>
    </location>
</feature>
<evidence type="ECO:0000256" key="5">
    <source>
        <dbReference type="RuleBase" id="RU367018"/>
    </source>
</evidence>
<comment type="function">
    <text evidence="5">Putative transcription activator involved in regulating light control of development.</text>
</comment>
<dbReference type="AlphaFoldDB" id="A0A2I4ERH0"/>
<dbReference type="KEGG" id="jre:108992009"/>
<comment type="subcellular location">
    <subcellularLocation>
        <location evidence="5">Nucleus</location>
    </subcellularLocation>
</comment>
<dbReference type="Pfam" id="PF10551">
    <property type="entry name" value="MULE"/>
    <property type="match status" value="1"/>
</dbReference>
<dbReference type="Gramene" id="Jr11_07560_p1">
    <property type="protein sequence ID" value="cds.Jr11_07560_p1"/>
    <property type="gene ID" value="Jr11_07560"/>
</dbReference>
<keyword evidence="3 5" id="KW-0863">Zinc-finger</keyword>
<evidence type="ECO:0000256" key="1">
    <source>
        <dbReference type="ARBA" id="ARBA00005889"/>
    </source>
</evidence>
<dbReference type="Pfam" id="PF03101">
    <property type="entry name" value="FAR1"/>
    <property type="match status" value="1"/>
</dbReference>
<dbReference type="OrthoDB" id="2422440at2759"/>
<sequence>MEGKKKPKIEPSDSFSLNQESVLAAVSPPSPSSRLRRLLYSSESTLVTEQGSEQSMEKGKEHPSSTRPSSSNPPSADIPSISPYIPMHGYNAGPSSPNIPSTSPNIPMHGYYGPMHAWSTGFLPFSAVNQHPSNVQNTSYPFQDGMEGQLSLSNTSVTSRFIGTEDNRPNIGENESPATSSRVEETHSDKLDAEGTEYGSAGTSEKGPMDGDNEPVSGMEFNSLEELMSYYKEYGKKCGFGVMTKRSERGEDETVRYVTLACARGGKARNRILNVANPRPTGKTECKAKINALKVTNGKFRLTTVHNIHNQGLSPKKSRFFRCNREVSESVKRVLDTNDMASIRMNKSFGSLVVGAGGFENLPFLEKDCRNYIDKARHLRLGAGGAGALRDYFLRMQYKNLGFFALMDLDDDGRLKNVFWADPRSRAAYQYFGDVVTFDTTYLTNRYGMPFAPFVGVNHHGQSILLGAGLISSEDTETFVWLFQTWLKCMDGIAPKAIITDQDRAMKNAIAIVFPETQHRFCLWHILKKVPEKLGCYGSYKTGMKTSLMKCVYDTQTPDEFENSWDGLISTYSLHENVWLQSLYTEREHWVPAFLKNVFWAGMSTTQRSESMNTFFDGYVHAKTNLKEFVDQYDNALKKKIENENCADFQSFNVTIPCISRSPIEKGYQDLYTNAKFREVQHQLTGIIDLDPVLLKSDVHGKTYVVEDEVRVEEFTKLVTYSVNFCEDDAVAKCSCGLFEMRGIVCRHIFAVFKCNGIKTIPDRYILDRWRKDIKRRYTLIHTSYDEGDQREDANRYSSLLNICYKMITCAASSKKHTEDATTKLNAMIDLYEADQGPPSMTEKALNVDGTTNDRTTVGSSTKVLSPRVVRGKGRLPSLRRASRMERELRKVKEKTKKAAEKGKRKQRDGGATPVEDTCRRLFRPSDVDLPNVEHAREIERSIPTVDISGTQARETVLQSQESMQFGFDGSQP</sequence>
<dbReference type="PANTHER" id="PTHR31669">
    <property type="entry name" value="PROTEIN FAR1-RELATED SEQUENCE 10-RELATED"/>
    <property type="match status" value="1"/>
</dbReference>
<protein>
    <recommendedName>
        <fullName evidence="5">Protein FAR1-RELATED SEQUENCE</fullName>
    </recommendedName>
</protein>
<dbReference type="InterPro" id="IPR031052">
    <property type="entry name" value="FHY3/FAR1"/>
</dbReference>
<dbReference type="GeneID" id="108992009"/>
<dbReference type="PANTHER" id="PTHR31669:SF283">
    <property type="entry name" value="PROTEIN FAR1-RELATED SEQUENCE"/>
    <property type="match status" value="1"/>
</dbReference>
<gene>
    <name evidence="8" type="primary">LOC108992009</name>
</gene>
<dbReference type="GO" id="GO:0008270">
    <property type="term" value="F:zinc ion binding"/>
    <property type="evidence" value="ECO:0007669"/>
    <property type="project" value="UniProtKB-UniRule"/>
</dbReference>
<feature type="compositionally biased region" description="Basic and acidic residues" evidence="6">
    <location>
        <begin position="182"/>
        <end position="193"/>
    </location>
</feature>
<dbReference type="RefSeq" id="XP_018821988.1">
    <property type="nucleotide sequence ID" value="XM_018966443.2"/>
</dbReference>
<evidence type="ECO:0000256" key="3">
    <source>
        <dbReference type="ARBA" id="ARBA00022771"/>
    </source>
</evidence>
<reference evidence="8" key="1">
    <citation type="submission" date="2025-08" db="UniProtKB">
        <authorList>
            <consortium name="RefSeq"/>
        </authorList>
    </citation>
    <scope>IDENTIFICATION</scope>
    <source>
        <tissue evidence="8">Leaves</tissue>
    </source>
</reference>
<dbReference type="Pfam" id="PF04434">
    <property type="entry name" value="SWIM"/>
    <property type="match status" value="1"/>
</dbReference>
<keyword evidence="2 5" id="KW-0479">Metal-binding</keyword>
<accession>A0A2I4ERH0</accession>
<proteinExistence type="inferred from homology"/>
<comment type="similarity">
    <text evidence="1 5">Belongs to the FHY3/FAR1 family.</text>
</comment>
<feature type="compositionally biased region" description="Basic and acidic residues" evidence="6">
    <location>
        <begin position="55"/>
        <end position="64"/>
    </location>
</feature>
<feature type="compositionally biased region" description="Basic and acidic residues" evidence="6">
    <location>
        <begin position="883"/>
        <end position="902"/>
    </location>
</feature>
<dbReference type="GO" id="GO:0006355">
    <property type="term" value="P:regulation of DNA-templated transcription"/>
    <property type="evidence" value="ECO:0007669"/>
    <property type="project" value="UniProtKB-UniRule"/>
</dbReference>
<dbReference type="InterPro" id="IPR006564">
    <property type="entry name" value="Znf_PMZ"/>
</dbReference>
<evidence type="ECO:0000256" key="2">
    <source>
        <dbReference type="ARBA" id="ARBA00022723"/>
    </source>
</evidence>
<dbReference type="GO" id="GO:0005634">
    <property type="term" value="C:nucleus"/>
    <property type="evidence" value="ECO:0007669"/>
    <property type="project" value="UniProtKB-SubCell"/>
</dbReference>
<name>A0A2I4ERH0_JUGRE</name>
<dbReference type="InterPro" id="IPR007527">
    <property type="entry name" value="Znf_SWIM"/>
</dbReference>
<feature type="compositionally biased region" description="Polar residues" evidence="6">
    <location>
        <begin position="45"/>
        <end position="54"/>
    </location>
</feature>
<evidence type="ECO:0000313" key="7">
    <source>
        <dbReference type="Proteomes" id="UP000235220"/>
    </source>
</evidence>
<evidence type="ECO:0000256" key="4">
    <source>
        <dbReference type="ARBA" id="ARBA00022833"/>
    </source>
</evidence>
<feature type="region of interest" description="Disordered" evidence="6">
    <location>
        <begin position="1"/>
        <end position="98"/>
    </location>
</feature>
<dbReference type="InterPro" id="IPR018289">
    <property type="entry name" value="MULE_transposase_dom"/>
</dbReference>
<dbReference type="PROSITE" id="PS50966">
    <property type="entry name" value="ZF_SWIM"/>
    <property type="match status" value="1"/>
</dbReference>